<evidence type="ECO:0000256" key="1">
    <source>
        <dbReference type="SAM" id="Phobius"/>
    </source>
</evidence>
<keyword evidence="1" id="KW-0812">Transmembrane</keyword>
<reference evidence="2" key="1">
    <citation type="submission" date="2023-06" db="EMBL/GenBank/DDBJ databases">
        <title>Genome-scale phylogeny and comparative genomics of the fungal order Sordariales.</title>
        <authorList>
            <consortium name="Lawrence Berkeley National Laboratory"/>
            <person name="Hensen N."/>
            <person name="Bonometti L."/>
            <person name="Westerberg I."/>
            <person name="Brannstrom I.O."/>
            <person name="Guillou S."/>
            <person name="Cros-Aarteil S."/>
            <person name="Calhoun S."/>
            <person name="Haridas S."/>
            <person name="Kuo A."/>
            <person name="Mondo S."/>
            <person name="Pangilinan J."/>
            <person name="Riley R."/>
            <person name="LaButti K."/>
            <person name="Andreopoulos B."/>
            <person name="Lipzen A."/>
            <person name="Chen C."/>
            <person name="Yanf M."/>
            <person name="Daum C."/>
            <person name="Ng V."/>
            <person name="Clum A."/>
            <person name="Steindorff A."/>
            <person name="Ohm R."/>
            <person name="Martin F."/>
            <person name="Silar P."/>
            <person name="Natvig D."/>
            <person name="Lalanne C."/>
            <person name="Gautier V."/>
            <person name="Ament-velasquez S.L."/>
            <person name="Kruys A."/>
            <person name="Hutchinson M.I."/>
            <person name="Powell A.J."/>
            <person name="Barry K."/>
            <person name="Miller A.N."/>
            <person name="Grigoriev I.V."/>
            <person name="Debuchy R."/>
            <person name="Gladieux P."/>
            <person name="Thoren M.H."/>
            <person name="Johannesson H."/>
        </authorList>
    </citation>
    <scope>NUCLEOTIDE SEQUENCE</scope>
    <source>
        <strain evidence="2">SMH3391-2</strain>
    </source>
</reference>
<name>A0AA39XBT3_9PEZI</name>
<evidence type="ECO:0000313" key="2">
    <source>
        <dbReference type="EMBL" id="KAK0631033.1"/>
    </source>
</evidence>
<dbReference type="Proteomes" id="UP001174934">
    <property type="component" value="Unassembled WGS sequence"/>
</dbReference>
<feature type="transmembrane region" description="Helical" evidence="1">
    <location>
        <begin position="62"/>
        <end position="81"/>
    </location>
</feature>
<gene>
    <name evidence="2" type="ORF">B0T17DRAFT_616608</name>
</gene>
<dbReference type="AlphaFoldDB" id="A0AA39XBT3"/>
<evidence type="ECO:0000313" key="3">
    <source>
        <dbReference type="Proteomes" id="UP001174934"/>
    </source>
</evidence>
<keyword evidence="1" id="KW-1133">Transmembrane helix</keyword>
<feature type="transmembrane region" description="Helical" evidence="1">
    <location>
        <begin position="148"/>
        <end position="171"/>
    </location>
</feature>
<comment type="caution">
    <text evidence="2">The sequence shown here is derived from an EMBL/GenBank/DDBJ whole genome shotgun (WGS) entry which is preliminary data.</text>
</comment>
<organism evidence="2 3">
    <name type="scientific">Bombardia bombarda</name>
    <dbReference type="NCBI Taxonomy" id="252184"/>
    <lineage>
        <taxon>Eukaryota</taxon>
        <taxon>Fungi</taxon>
        <taxon>Dikarya</taxon>
        <taxon>Ascomycota</taxon>
        <taxon>Pezizomycotina</taxon>
        <taxon>Sordariomycetes</taxon>
        <taxon>Sordariomycetidae</taxon>
        <taxon>Sordariales</taxon>
        <taxon>Lasiosphaeriaceae</taxon>
        <taxon>Bombardia</taxon>
    </lineage>
</organism>
<keyword evidence="3" id="KW-1185">Reference proteome</keyword>
<sequence>MPHHHNPFLPTTTATDMATAMNMGSPTRHLAVMGYYQLIGGRGILTIGGAMFVLMLTPPTSLILHLVAILILILEAAAAKLSQSSDVHIKRRYTLANLVLYFSFVVTILVAAFIPSNMDKINPPRNNPGHSPWPEHPNSGSPFPFLRIFFHIPDFFVILLTFGSFFTLPALRIKHWRTMPRDDGRFLGGGDGDSIPVIVYSDFEDEESGALAEAFRAQQQQEGQDDDAEVLIGCEAEEGRIRL</sequence>
<proteinExistence type="predicted"/>
<keyword evidence="1" id="KW-0472">Membrane</keyword>
<feature type="transmembrane region" description="Helical" evidence="1">
    <location>
        <begin position="93"/>
        <end position="114"/>
    </location>
</feature>
<protein>
    <submittedName>
        <fullName evidence="2">Uncharacterized protein</fullName>
    </submittedName>
</protein>
<dbReference type="EMBL" id="JAULSR010000002">
    <property type="protein sequence ID" value="KAK0631033.1"/>
    <property type="molecule type" value="Genomic_DNA"/>
</dbReference>
<accession>A0AA39XBT3</accession>